<protein>
    <recommendedName>
        <fullName evidence="1">HTH luxR-type domain-containing protein</fullName>
    </recommendedName>
</protein>
<dbReference type="GO" id="GO:0003677">
    <property type="term" value="F:DNA binding"/>
    <property type="evidence" value="ECO:0007669"/>
    <property type="project" value="InterPro"/>
</dbReference>
<dbReference type="AlphaFoldDB" id="A0A7W4J8D7"/>
<name>A0A7W4J8D7_9PROT</name>
<dbReference type="RefSeq" id="WP_182943701.1">
    <property type="nucleotide sequence ID" value="NZ_JABEQH010000013.1"/>
</dbReference>
<dbReference type="EMBL" id="JABEQH010000013">
    <property type="protein sequence ID" value="MBB2176342.1"/>
    <property type="molecule type" value="Genomic_DNA"/>
</dbReference>
<evidence type="ECO:0000313" key="3">
    <source>
        <dbReference type="Proteomes" id="UP000561066"/>
    </source>
</evidence>
<gene>
    <name evidence="2" type="ORF">HLH21_10430</name>
</gene>
<dbReference type="InterPro" id="IPR016032">
    <property type="entry name" value="Sig_transdc_resp-reg_C-effctor"/>
</dbReference>
<proteinExistence type="predicted"/>
<dbReference type="SUPFAM" id="SSF46894">
    <property type="entry name" value="C-terminal effector domain of the bipartite response regulators"/>
    <property type="match status" value="1"/>
</dbReference>
<dbReference type="Gene3D" id="1.10.10.10">
    <property type="entry name" value="Winged helix-like DNA-binding domain superfamily/Winged helix DNA-binding domain"/>
    <property type="match status" value="1"/>
</dbReference>
<dbReference type="GO" id="GO:0006355">
    <property type="term" value="P:regulation of DNA-templated transcription"/>
    <property type="evidence" value="ECO:0007669"/>
    <property type="project" value="InterPro"/>
</dbReference>
<keyword evidence="3" id="KW-1185">Reference proteome</keyword>
<comment type="caution">
    <text evidence="2">The sequence shown here is derived from an EMBL/GenBank/DDBJ whole genome shotgun (WGS) entry which is preliminary data.</text>
</comment>
<evidence type="ECO:0000313" key="2">
    <source>
        <dbReference type="EMBL" id="MBB2176342.1"/>
    </source>
</evidence>
<dbReference type="Proteomes" id="UP000561066">
    <property type="component" value="Unassembled WGS sequence"/>
</dbReference>
<sequence>MKRHPFYQDFLRKFDRGRMCRFGFAEPCGPGFSFSVQRALNAEPETPDERRVRGILARHIARSLSLSAEIGKTRLLAGGFADLCHRLQCGAALLRGDGGVVLVNQKLGNMLGDGVDYINGRIICGNRDNQSRLDALLKDTASGEVQLGHKGFIVLNCPSGQNLIVRVVRLPRDGMFHVHETRQSAMLLLAYKTGSNEPDVSAALRPLGLTAAEIRLAQKVGSGASPKDAAKSLGISDQYARSMLKVIFRKLNIASQSQLSTLVSGLSALGEV</sequence>
<feature type="domain" description="HTH luxR-type" evidence="1">
    <location>
        <begin position="206"/>
        <end position="263"/>
    </location>
</feature>
<dbReference type="InterPro" id="IPR000792">
    <property type="entry name" value="Tscrpt_reg_LuxR_C"/>
</dbReference>
<dbReference type="InterPro" id="IPR036388">
    <property type="entry name" value="WH-like_DNA-bd_sf"/>
</dbReference>
<accession>A0A7W4J8D7</accession>
<dbReference type="SMART" id="SM00421">
    <property type="entry name" value="HTH_LUXR"/>
    <property type="match status" value="1"/>
</dbReference>
<evidence type="ECO:0000259" key="1">
    <source>
        <dbReference type="SMART" id="SM00421"/>
    </source>
</evidence>
<organism evidence="2 3">
    <name type="scientific">Gluconacetobacter johannae</name>
    <dbReference type="NCBI Taxonomy" id="112140"/>
    <lineage>
        <taxon>Bacteria</taxon>
        <taxon>Pseudomonadati</taxon>
        <taxon>Pseudomonadota</taxon>
        <taxon>Alphaproteobacteria</taxon>
        <taxon>Acetobacterales</taxon>
        <taxon>Acetobacteraceae</taxon>
        <taxon>Gluconacetobacter</taxon>
    </lineage>
</organism>
<reference evidence="2 3" key="1">
    <citation type="submission" date="2020-04" db="EMBL/GenBank/DDBJ databases">
        <title>Description of novel Gluconacetobacter.</title>
        <authorList>
            <person name="Sombolestani A."/>
        </authorList>
    </citation>
    <scope>NUCLEOTIDE SEQUENCE [LARGE SCALE GENOMIC DNA]</scope>
    <source>
        <strain evidence="2 3">LMG 21312</strain>
    </source>
</reference>